<accession>A0A5C3N8N2</accession>
<name>A0A5C3N8N2_9AGAM</name>
<feature type="site" description="Lowers pKa of active site Tyr" evidence="6">
    <location>
        <position position="80"/>
    </location>
</feature>
<protein>
    <submittedName>
        <fullName evidence="8">Aldo/keto reductase</fullName>
    </submittedName>
</protein>
<dbReference type="InterPro" id="IPR018170">
    <property type="entry name" value="Aldo/ket_reductase_CS"/>
</dbReference>
<comment type="similarity">
    <text evidence="1">Belongs to the aldo/keto reductase family.</text>
</comment>
<keyword evidence="9" id="KW-1185">Reference proteome</keyword>
<dbReference type="PROSITE" id="PS00798">
    <property type="entry name" value="ALDOKETO_REDUCTASE_1"/>
    <property type="match status" value="1"/>
</dbReference>
<dbReference type="STRING" id="5364.A0A5C3N8N2"/>
<dbReference type="SUPFAM" id="SSF51430">
    <property type="entry name" value="NAD(P)-linked oxidoreductase"/>
    <property type="match status" value="1"/>
</dbReference>
<proteinExistence type="inferred from homology"/>
<dbReference type="GO" id="GO:0016616">
    <property type="term" value="F:oxidoreductase activity, acting on the CH-OH group of donors, NAD or NADP as acceptor"/>
    <property type="evidence" value="ECO:0007669"/>
    <property type="project" value="UniProtKB-ARBA"/>
</dbReference>
<reference evidence="8 9" key="1">
    <citation type="journal article" date="2019" name="Nat. Ecol. Evol.">
        <title>Megaphylogeny resolves global patterns of mushroom evolution.</title>
        <authorList>
            <person name="Varga T."/>
            <person name="Krizsan K."/>
            <person name="Foldi C."/>
            <person name="Dima B."/>
            <person name="Sanchez-Garcia M."/>
            <person name="Sanchez-Ramirez S."/>
            <person name="Szollosi G.J."/>
            <person name="Szarkandi J.G."/>
            <person name="Papp V."/>
            <person name="Albert L."/>
            <person name="Andreopoulos W."/>
            <person name="Angelini C."/>
            <person name="Antonin V."/>
            <person name="Barry K.W."/>
            <person name="Bougher N.L."/>
            <person name="Buchanan P."/>
            <person name="Buyck B."/>
            <person name="Bense V."/>
            <person name="Catcheside P."/>
            <person name="Chovatia M."/>
            <person name="Cooper J."/>
            <person name="Damon W."/>
            <person name="Desjardin D."/>
            <person name="Finy P."/>
            <person name="Geml J."/>
            <person name="Haridas S."/>
            <person name="Hughes K."/>
            <person name="Justo A."/>
            <person name="Karasinski D."/>
            <person name="Kautmanova I."/>
            <person name="Kiss B."/>
            <person name="Kocsube S."/>
            <person name="Kotiranta H."/>
            <person name="LaButti K.M."/>
            <person name="Lechner B.E."/>
            <person name="Liimatainen K."/>
            <person name="Lipzen A."/>
            <person name="Lukacs Z."/>
            <person name="Mihaltcheva S."/>
            <person name="Morgado L.N."/>
            <person name="Niskanen T."/>
            <person name="Noordeloos M.E."/>
            <person name="Ohm R.A."/>
            <person name="Ortiz-Santana B."/>
            <person name="Ovrebo C."/>
            <person name="Racz N."/>
            <person name="Riley R."/>
            <person name="Savchenko A."/>
            <person name="Shiryaev A."/>
            <person name="Soop K."/>
            <person name="Spirin V."/>
            <person name="Szebenyi C."/>
            <person name="Tomsovsky M."/>
            <person name="Tulloss R.E."/>
            <person name="Uehling J."/>
            <person name="Grigoriev I.V."/>
            <person name="Vagvolgyi C."/>
            <person name="Papp T."/>
            <person name="Martin F.M."/>
            <person name="Miettinen O."/>
            <person name="Hibbett D.S."/>
            <person name="Nagy L.G."/>
        </authorList>
    </citation>
    <scope>NUCLEOTIDE SEQUENCE [LARGE SCALE GENOMIC DNA]</scope>
    <source>
        <strain evidence="8 9">OMC1185</strain>
    </source>
</reference>
<gene>
    <name evidence="8" type="ORF">OE88DRAFT_1632371</name>
</gene>
<dbReference type="AlphaFoldDB" id="A0A5C3N8N2"/>
<dbReference type="PANTHER" id="PTHR43827:SF3">
    <property type="entry name" value="NADP-DEPENDENT OXIDOREDUCTASE DOMAIN-CONTAINING PROTEIN"/>
    <property type="match status" value="1"/>
</dbReference>
<dbReference type="CDD" id="cd19071">
    <property type="entry name" value="AKR_AKR1-5-like"/>
    <property type="match status" value="1"/>
</dbReference>
<evidence type="ECO:0000256" key="6">
    <source>
        <dbReference type="PIRSR" id="PIRSR000097-3"/>
    </source>
</evidence>
<sequence>MAADIPAFTLNDGTKIPSIGMGCWMGTPGGGEKAYEMCLNAIKCGYRHFDTAFGYANEEWVGRAIRECGIPREEIYLTTKLPNHHHHRVPQSFEDSIKALDTGYVDLYLMHWPQSVGDDGRKGSLRPDEHPTIIDTWKEMEKLLETGKVKTIGVSNFSIKTLKQLLADCKVVPAMNQVELHPCLPSNELKAFCESKGILLTAYSPLGRPMTAGAPPIFFNDKTIMSISEKHNASPAQVIVSWGVQRGTVVIPKSENLERMKANITLIKLSEEDMQAVDSIHERPGMHRSLLSYHNTDPGNVFGWTYADMGWDEMKPGGIIS</sequence>
<evidence type="ECO:0000256" key="1">
    <source>
        <dbReference type="ARBA" id="ARBA00007905"/>
    </source>
</evidence>
<dbReference type="InterPro" id="IPR023210">
    <property type="entry name" value="NADP_OxRdtase_dom"/>
</dbReference>
<dbReference type="Proteomes" id="UP000305948">
    <property type="component" value="Unassembled WGS sequence"/>
</dbReference>
<evidence type="ECO:0000256" key="2">
    <source>
        <dbReference type="ARBA" id="ARBA00022857"/>
    </source>
</evidence>
<keyword evidence="3" id="KW-0560">Oxidoreductase</keyword>
<dbReference type="PIRSF" id="PIRSF000097">
    <property type="entry name" value="AKR"/>
    <property type="match status" value="1"/>
</dbReference>
<dbReference type="EMBL" id="ML213514">
    <property type="protein sequence ID" value="TFK50171.1"/>
    <property type="molecule type" value="Genomic_DNA"/>
</dbReference>
<dbReference type="InterPro" id="IPR036812">
    <property type="entry name" value="NAD(P)_OxRdtase_dom_sf"/>
</dbReference>
<organism evidence="8 9">
    <name type="scientific">Heliocybe sulcata</name>
    <dbReference type="NCBI Taxonomy" id="5364"/>
    <lineage>
        <taxon>Eukaryota</taxon>
        <taxon>Fungi</taxon>
        <taxon>Dikarya</taxon>
        <taxon>Basidiomycota</taxon>
        <taxon>Agaricomycotina</taxon>
        <taxon>Agaricomycetes</taxon>
        <taxon>Gloeophyllales</taxon>
        <taxon>Gloeophyllaceae</taxon>
        <taxon>Heliocybe</taxon>
    </lineage>
</organism>
<evidence type="ECO:0000256" key="4">
    <source>
        <dbReference type="PIRSR" id="PIRSR000097-1"/>
    </source>
</evidence>
<feature type="binding site" evidence="5">
    <location>
        <position position="111"/>
    </location>
    <ligand>
        <name>substrate</name>
    </ligand>
</feature>
<evidence type="ECO:0000256" key="3">
    <source>
        <dbReference type="ARBA" id="ARBA00023002"/>
    </source>
</evidence>
<evidence type="ECO:0000259" key="7">
    <source>
        <dbReference type="Pfam" id="PF00248"/>
    </source>
</evidence>
<evidence type="ECO:0000313" key="9">
    <source>
        <dbReference type="Proteomes" id="UP000305948"/>
    </source>
</evidence>
<dbReference type="OrthoDB" id="5945798at2759"/>
<feature type="active site" description="Proton donor" evidence="4">
    <location>
        <position position="55"/>
    </location>
</feature>
<dbReference type="InterPro" id="IPR020471">
    <property type="entry name" value="AKR"/>
</dbReference>
<dbReference type="Gene3D" id="3.20.20.100">
    <property type="entry name" value="NADP-dependent oxidoreductase domain"/>
    <property type="match status" value="1"/>
</dbReference>
<evidence type="ECO:0000313" key="8">
    <source>
        <dbReference type="EMBL" id="TFK50171.1"/>
    </source>
</evidence>
<keyword evidence="2" id="KW-0521">NADP</keyword>
<feature type="domain" description="NADP-dependent oxidoreductase" evidence="7">
    <location>
        <begin position="19"/>
        <end position="281"/>
    </location>
</feature>
<dbReference type="Pfam" id="PF00248">
    <property type="entry name" value="Aldo_ket_red"/>
    <property type="match status" value="1"/>
</dbReference>
<dbReference type="PRINTS" id="PR00069">
    <property type="entry name" value="ALDKETRDTASE"/>
</dbReference>
<evidence type="ECO:0000256" key="5">
    <source>
        <dbReference type="PIRSR" id="PIRSR000097-2"/>
    </source>
</evidence>
<dbReference type="FunFam" id="3.20.20.100:FF:000002">
    <property type="entry name" value="2,5-diketo-D-gluconic acid reductase A"/>
    <property type="match status" value="1"/>
</dbReference>
<dbReference type="PROSITE" id="PS00062">
    <property type="entry name" value="ALDOKETO_REDUCTASE_2"/>
    <property type="match status" value="1"/>
</dbReference>
<dbReference type="PANTHER" id="PTHR43827">
    <property type="entry name" value="2,5-DIKETO-D-GLUCONIC ACID REDUCTASE"/>
    <property type="match status" value="1"/>
</dbReference>